<accession>A0A3S3P4J1</accession>
<keyword evidence="2" id="KW-1185">Reference proteome</keyword>
<proteinExistence type="predicted"/>
<dbReference type="EMBL" id="NCKU01010581">
    <property type="protein sequence ID" value="RWS00758.1"/>
    <property type="molecule type" value="Genomic_DNA"/>
</dbReference>
<evidence type="ECO:0000313" key="2">
    <source>
        <dbReference type="Proteomes" id="UP000285301"/>
    </source>
</evidence>
<dbReference type="Proteomes" id="UP000285301">
    <property type="component" value="Unassembled WGS sequence"/>
</dbReference>
<organism evidence="1 2">
    <name type="scientific">Dinothrombium tinctorium</name>
    <dbReference type="NCBI Taxonomy" id="1965070"/>
    <lineage>
        <taxon>Eukaryota</taxon>
        <taxon>Metazoa</taxon>
        <taxon>Ecdysozoa</taxon>
        <taxon>Arthropoda</taxon>
        <taxon>Chelicerata</taxon>
        <taxon>Arachnida</taxon>
        <taxon>Acari</taxon>
        <taxon>Acariformes</taxon>
        <taxon>Trombidiformes</taxon>
        <taxon>Prostigmata</taxon>
        <taxon>Anystina</taxon>
        <taxon>Parasitengona</taxon>
        <taxon>Trombidioidea</taxon>
        <taxon>Trombidiidae</taxon>
        <taxon>Dinothrombium</taxon>
    </lineage>
</organism>
<name>A0A3S3P4J1_9ACAR</name>
<sequence>MLRICRLLNVLLDLTLMACLSAFKLRRMNTMII</sequence>
<comment type="caution">
    <text evidence="1">The sequence shown here is derived from an EMBL/GenBank/DDBJ whole genome shotgun (WGS) entry which is preliminary data.</text>
</comment>
<reference evidence="1 2" key="1">
    <citation type="journal article" date="2018" name="Gigascience">
        <title>Genomes of trombidid mites reveal novel predicted allergens and laterally-transferred genes associated with secondary metabolism.</title>
        <authorList>
            <person name="Dong X."/>
            <person name="Chaisiri K."/>
            <person name="Xia D."/>
            <person name="Armstrong S.D."/>
            <person name="Fang Y."/>
            <person name="Donnelly M.J."/>
            <person name="Kadowaki T."/>
            <person name="McGarry J.W."/>
            <person name="Darby A.C."/>
            <person name="Makepeace B.L."/>
        </authorList>
    </citation>
    <scope>NUCLEOTIDE SEQUENCE [LARGE SCALE GENOMIC DNA]</scope>
    <source>
        <strain evidence="1">UoL-WK</strain>
    </source>
</reference>
<gene>
    <name evidence="1" type="ORF">B4U79_00823</name>
</gene>
<dbReference type="AlphaFoldDB" id="A0A3S3P4J1"/>
<evidence type="ECO:0000313" key="1">
    <source>
        <dbReference type="EMBL" id="RWS00758.1"/>
    </source>
</evidence>
<protein>
    <submittedName>
        <fullName evidence="1">Uncharacterized protein</fullName>
    </submittedName>
</protein>